<organism evidence="2 3">
    <name type="scientific">Photobacterium aphoticum</name>
    <dbReference type="NCBI Taxonomy" id="754436"/>
    <lineage>
        <taxon>Bacteria</taxon>
        <taxon>Pseudomonadati</taxon>
        <taxon>Pseudomonadota</taxon>
        <taxon>Gammaproteobacteria</taxon>
        <taxon>Vibrionales</taxon>
        <taxon>Vibrionaceae</taxon>
        <taxon>Photobacterium</taxon>
    </lineage>
</organism>
<proteinExistence type="predicted"/>
<gene>
    <name evidence="2" type="ORF">JCM19237_1207</name>
</gene>
<keyword evidence="1" id="KW-0175">Coiled coil</keyword>
<name>A0A090QN32_9GAMM</name>
<dbReference type="STRING" id="754436.JCM19237_1207"/>
<dbReference type="AlphaFoldDB" id="A0A090QN32"/>
<dbReference type="eggNOG" id="COG3516">
    <property type="taxonomic scope" value="Bacteria"/>
</dbReference>
<reference evidence="2 3" key="1">
    <citation type="journal article" date="2014" name="Genome Announc.">
        <title>Draft Genome Sequences of Two Vibrionaceae Species, Vibrio ponticus C121 and Photobacterium aphoticum C119, Isolated as Coral Reef Microbiota.</title>
        <authorList>
            <person name="Al-saari N."/>
            <person name="Meirelles P.M."/>
            <person name="Mino S."/>
            <person name="Suda W."/>
            <person name="Oshima K."/>
            <person name="Hattori M."/>
            <person name="Ohkuma M."/>
            <person name="Thompson F.L."/>
            <person name="Gomez-Gil B."/>
            <person name="Sawabe T."/>
            <person name="Sawabe T."/>
        </authorList>
    </citation>
    <scope>NUCLEOTIDE SEQUENCE [LARGE SCALE GENOMIC DNA]</scope>
    <source>
        <strain evidence="2 3">JCM 19237</strain>
    </source>
</reference>
<dbReference type="InterPro" id="IPR008312">
    <property type="entry name" value="T6SS_TssB1"/>
</dbReference>
<dbReference type="NCBIfam" id="TIGR03358">
    <property type="entry name" value="VI_chp_5"/>
    <property type="match status" value="1"/>
</dbReference>
<evidence type="ECO:0000256" key="1">
    <source>
        <dbReference type="SAM" id="Coils"/>
    </source>
</evidence>
<protein>
    <submittedName>
        <fullName evidence="2">Uncharacterized protein ImpB</fullName>
    </submittedName>
</protein>
<comment type="caution">
    <text evidence="2">The sequence shown here is derived from an EMBL/GenBank/DDBJ whole genome shotgun (WGS) entry which is preliminary data.</text>
</comment>
<dbReference type="PANTHER" id="PTHR35850">
    <property type="entry name" value="CYTOPLASMIC PROTEIN-RELATED"/>
    <property type="match status" value="1"/>
</dbReference>
<feature type="coiled-coil region" evidence="1">
    <location>
        <begin position="120"/>
        <end position="160"/>
    </location>
</feature>
<evidence type="ECO:0000313" key="3">
    <source>
        <dbReference type="Proteomes" id="UP000029227"/>
    </source>
</evidence>
<dbReference type="Proteomes" id="UP000029227">
    <property type="component" value="Unassembled WGS sequence"/>
</dbReference>
<dbReference type="Pfam" id="PF05591">
    <property type="entry name" value="T6SS_VipA"/>
    <property type="match status" value="1"/>
</dbReference>
<sequence>MGSIHGKLSRVRKPRVHITYDVETEGASVKKELAFVVGVMGDFAGQNIDALKPIKDRRFIQIDRDNFDDVMNRMNPRLKFKVDNKLSDDDTQLDVNLNFTSMSDFDPAAIVNQVEPLRKLMETRNKLRDLMTKVDRSEELENLLETVLSNTEDLQKLSDELNQGKKEPTE</sequence>
<evidence type="ECO:0000313" key="2">
    <source>
        <dbReference type="EMBL" id="GAL04535.1"/>
    </source>
</evidence>
<dbReference type="EMBL" id="BBMN01000004">
    <property type="protein sequence ID" value="GAL04535.1"/>
    <property type="molecule type" value="Genomic_DNA"/>
</dbReference>
<accession>A0A090QN32</accession>
<dbReference type="PANTHER" id="PTHR35850:SF1">
    <property type="entry name" value="TYPE VI SECRETION SYSTEM SHEATH PROTEIN TSSB1"/>
    <property type="match status" value="1"/>
</dbReference>
<dbReference type="PIRSF" id="PIRSF028301">
    <property type="entry name" value="UCP028301"/>
    <property type="match status" value="1"/>
</dbReference>